<evidence type="ECO:0000313" key="5">
    <source>
        <dbReference type="EMBL" id="KUN88112.1"/>
    </source>
</evidence>
<dbReference type="STRING" id="1943.AQJ64_04000"/>
<dbReference type="InterPro" id="IPR036259">
    <property type="entry name" value="MFS_trans_sf"/>
</dbReference>
<name>A0A101T9B2_9ACTN</name>
<dbReference type="GO" id="GO:0022857">
    <property type="term" value="F:transmembrane transporter activity"/>
    <property type="evidence" value="ECO:0007669"/>
    <property type="project" value="TreeGrafter"/>
</dbReference>
<comment type="caution">
    <text evidence="5">The sequence shown here is derived from an EMBL/GenBank/DDBJ whole genome shotgun (WGS) entry which is preliminary data.</text>
</comment>
<evidence type="ECO:0000256" key="2">
    <source>
        <dbReference type="ARBA" id="ARBA00022692"/>
    </source>
</evidence>
<evidence type="ECO:0008006" key="7">
    <source>
        <dbReference type="Google" id="ProtNLM"/>
    </source>
</evidence>
<dbReference type="PANTHER" id="PTHR23501">
    <property type="entry name" value="MAJOR FACILITATOR SUPERFAMILY"/>
    <property type="match status" value="1"/>
</dbReference>
<keyword evidence="6" id="KW-1185">Reference proteome</keyword>
<dbReference type="PANTHER" id="PTHR23501:SF197">
    <property type="entry name" value="COMD"/>
    <property type="match status" value="1"/>
</dbReference>
<comment type="subcellular location">
    <subcellularLocation>
        <location evidence="1">Membrane</location>
        <topology evidence="1">Multi-pass membrane protein</topology>
    </subcellularLocation>
</comment>
<protein>
    <recommendedName>
        <fullName evidence="7">Major facilitator superfamily (MFS) profile domain-containing protein</fullName>
    </recommendedName>
</protein>
<keyword evidence="3" id="KW-1133">Transmembrane helix</keyword>
<evidence type="ECO:0000256" key="1">
    <source>
        <dbReference type="ARBA" id="ARBA00004141"/>
    </source>
</evidence>
<evidence type="ECO:0000256" key="4">
    <source>
        <dbReference type="ARBA" id="ARBA00023136"/>
    </source>
</evidence>
<organism evidence="5 6">
    <name type="scientific">Streptomyces griseoruber</name>
    <dbReference type="NCBI Taxonomy" id="1943"/>
    <lineage>
        <taxon>Bacteria</taxon>
        <taxon>Bacillati</taxon>
        <taxon>Actinomycetota</taxon>
        <taxon>Actinomycetes</taxon>
        <taxon>Kitasatosporales</taxon>
        <taxon>Streptomycetaceae</taxon>
        <taxon>Streptomyces</taxon>
    </lineage>
</organism>
<dbReference type="EMBL" id="LMWW01000006">
    <property type="protein sequence ID" value="KUN88112.1"/>
    <property type="molecule type" value="Genomic_DNA"/>
</dbReference>
<dbReference type="GO" id="GO:0005886">
    <property type="term" value="C:plasma membrane"/>
    <property type="evidence" value="ECO:0007669"/>
    <property type="project" value="TreeGrafter"/>
</dbReference>
<keyword evidence="2" id="KW-0812">Transmembrane</keyword>
<evidence type="ECO:0000313" key="6">
    <source>
        <dbReference type="Proteomes" id="UP000052982"/>
    </source>
</evidence>
<gene>
    <name evidence="5" type="ORF">AQJ64_04000</name>
</gene>
<evidence type="ECO:0000256" key="3">
    <source>
        <dbReference type="ARBA" id="ARBA00022989"/>
    </source>
</evidence>
<dbReference type="AlphaFoldDB" id="A0A101T9B2"/>
<accession>A0A101T9B2</accession>
<sequence>MILALLIAMMLAMLDNTIVGTAMPTIVGDLGGIEHLAWVVTAYTLATAAATPVTRVVPTRCLPVSAWPVSAIKITPPGKIFTLPARPQP</sequence>
<proteinExistence type="predicted"/>
<dbReference type="Proteomes" id="UP000052982">
    <property type="component" value="Unassembled WGS sequence"/>
</dbReference>
<reference evidence="5 6" key="1">
    <citation type="submission" date="2015-10" db="EMBL/GenBank/DDBJ databases">
        <title>Draft genome sequence of Streptomyces griseoruber DSM 40281, type strain for the species Streptomyces griseoruber.</title>
        <authorList>
            <person name="Ruckert C."/>
            <person name="Winkler A."/>
            <person name="Kalinowski J."/>
            <person name="Kampfer P."/>
            <person name="Glaeser S."/>
        </authorList>
    </citation>
    <scope>NUCLEOTIDE SEQUENCE [LARGE SCALE GENOMIC DNA]</scope>
    <source>
        <strain evidence="5 6">DSM 40281</strain>
    </source>
</reference>
<dbReference type="SUPFAM" id="SSF103473">
    <property type="entry name" value="MFS general substrate transporter"/>
    <property type="match status" value="1"/>
</dbReference>
<keyword evidence="4" id="KW-0472">Membrane</keyword>